<reference evidence="13 14" key="1">
    <citation type="submission" date="2017-07" db="EMBL/GenBank/DDBJ databases">
        <title>Complete Genome Sequence of the cosmetic ferment Vitreoscilla filiformis (ATCC15551).</title>
        <authorList>
            <person name="Contreras S."/>
            <person name="Sagory-Zalkind P."/>
            <person name="Blanquart H."/>
            <person name="Iltis A."/>
            <person name="Morand S.C."/>
        </authorList>
    </citation>
    <scope>NUCLEOTIDE SEQUENCE [LARGE SCALE GENOMIC DNA]</scope>
    <source>
        <strain evidence="13 14">ATCC 15551</strain>
    </source>
</reference>
<dbReference type="InterPro" id="IPR004821">
    <property type="entry name" value="Cyt_trans-like"/>
</dbReference>
<evidence type="ECO:0000256" key="1">
    <source>
        <dbReference type="ARBA" id="ARBA00002324"/>
    </source>
</evidence>
<dbReference type="SUPFAM" id="SSF52374">
    <property type="entry name" value="Nucleotidylyl transferase"/>
    <property type="match status" value="1"/>
</dbReference>
<dbReference type="EC" id="2.7.7.18" evidence="11"/>
<evidence type="ECO:0000256" key="11">
    <source>
        <dbReference type="HAMAP-Rule" id="MF_00244"/>
    </source>
</evidence>
<organism evidence="13 14">
    <name type="scientific">Vitreoscilla filiformis</name>
    <dbReference type="NCBI Taxonomy" id="63"/>
    <lineage>
        <taxon>Bacteria</taxon>
        <taxon>Pseudomonadati</taxon>
        <taxon>Pseudomonadota</taxon>
        <taxon>Betaproteobacteria</taxon>
        <taxon>Neisseriales</taxon>
        <taxon>Neisseriaceae</taxon>
        <taxon>Vitreoscilla</taxon>
    </lineage>
</organism>
<comment type="function">
    <text evidence="1 11">Catalyzes the reversible adenylation of nicotinate mononucleotide (NaMN) to nicotinic acid adenine dinucleotide (NaAD).</text>
</comment>
<keyword evidence="6 11" id="KW-0548">Nucleotidyltransferase</keyword>
<dbReference type="NCBIfam" id="TIGR00482">
    <property type="entry name" value="nicotinate (nicotinamide) nucleotide adenylyltransferase"/>
    <property type="match status" value="1"/>
</dbReference>
<dbReference type="AlphaFoldDB" id="A0A221KF31"/>
<evidence type="ECO:0000256" key="4">
    <source>
        <dbReference type="ARBA" id="ARBA00022642"/>
    </source>
</evidence>
<dbReference type="EMBL" id="CP022423">
    <property type="protein sequence ID" value="ASM77559.1"/>
    <property type="molecule type" value="Genomic_DNA"/>
</dbReference>
<dbReference type="GO" id="GO:0005524">
    <property type="term" value="F:ATP binding"/>
    <property type="evidence" value="ECO:0007669"/>
    <property type="project" value="UniProtKB-KW"/>
</dbReference>
<evidence type="ECO:0000256" key="3">
    <source>
        <dbReference type="ARBA" id="ARBA00009014"/>
    </source>
</evidence>
<comment type="similarity">
    <text evidence="3 11">Belongs to the NadD family.</text>
</comment>
<comment type="pathway">
    <text evidence="2 11">Cofactor biosynthesis; NAD(+) biosynthesis; deamido-NAD(+) from nicotinate D-ribonucleotide: step 1/1.</text>
</comment>
<protein>
    <recommendedName>
        <fullName evidence="11">Probable nicotinate-nucleotide adenylyltransferase</fullName>
        <ecNumber evidence="11">2.7.7.18</ecNumber>
    </recommendedName>
    <alternativeName>
        <fullName evidence="11">Deamido-NAD(+) diphosphorylase</fullName>
    </alternativeName>
    <alternativeName>
        <fullName evidence="11">Deamido-NAD(+) pyrophosphorylase</fullName>
    </alternativeName>
    <alternativeName>
        <fullName evidence="11">Nicotinate mononucleotide adenylyltransferase</fullName>
        <shortName evidence="11">NaMN adenylyltransferase</shortName>
    </alternativeName>
</protein>
<dbReference type="KEGG" id="vff:VITFI_CDS1781"/>
<evidence type="ECO:0000256" key="10">
    <source>
        <dbReference type="ARBA" id="ARBA00048721"/>
    </source>
</evidence>
<evidence type="ECO:0000313" key="13">
    <source>
        <dbReference type="EMBL" id="ASM77559.1"/>
    </source>
</evidence>
<sequence length="206" mass="22122">MTVPARIGLFGGSFNPPHLAHLALARLALTHLTLDEVRWLPAGAPWQKPAAALAPAALRRDMVTALIAGEPGMVLDERELHRQGPSYTLDTVHEFQSEQPDAELCLIIGQDQYARLNTWHGARELLRRVKLAVAAREGQPVAPPAAWADVSHTAVVLPLPRTDISATEIRARCAAGATASSLAALVGLPVASLLEQHALYRGQLRA</sequence>
<accession>A0A221KF31</accession>
<gene>
    <name evidence="11" type="primary">nadD</name>
    <name evidence="13" type="ORF">VITFI_CDS1781</name>
</gene>
<dbReference type="HAMAP" id="MF_00244">
    <property type="entry name" value="NaMN_adenylyltr"/>
    <property type="match status" value="1"/>
</dbReference>
<proteinExistence type="inferred from homology"/>
<dbReference type="RefSeq" id="WP_089416640.1">
    <property type="nucleotide sequence ID" value="NZ_CP022423.1"/>
</dbReference>
<dbReference type="PANTHER" id="PTHR39321:SF3">
    <property type="entry name" value="PHOSPHOPANTETHEINE ADENYLYLTRANSFERASE"/>
    <property type="match status" value="1"/>
</dbReference>
<dbReference type="Gene3D" id="3.40.50.620">
    <property type="entry name" value="HUPs"/>
    <property type="match status" value="1"/>
</dbReference>
<dbReference type="OrthoDB" id="5295945at2"/>
<dbReference type="PANTHER" id="PTHR39321">
    <property type="entry name" value="NICOTINATE-NUCLEOTIDE ADENYLYLTRANSFERASE-RELATED"/>
    <property type="match status" value="1"/>
</dbReference>
<evidence type="ECO:0000256" key="2">
    <source>
        <dbReference type="ARBA" id="ARBA00005019"/>
    </source>
</evidence>
<evidence type="ECO:0000256" key="5">
    <source>
        <dbReference type="ARBA" id="ARBA00022679"/>
    </source>
</evidence>
<keyword evidence="5 11" id="KW-0808">Transferase</keyword>
<comment type="catalytic activity">
    <reaction evidence="10 11">
        <text>nicotinate beta-D-ribonucleotide + ATP + H(+) = deamido-NAD(+) + diphosphate</text>
        <dbReference type="Rhea" id="RHEA:22860"/>
        <dbReference type="ChEBI" id="CHEBI:15378"/>
        <dbReference type="ChEBI" id="CHEBI:30616"/>
        <dbReference type="ChEBI" id="CHEBI:33019"/>
        <dbReference type="ChEBI" id="CHEBI:57502"/>
        <dbReference type="ChEBI" id="CHEBI:58437"/>
        <dbReference type="EC" id="2.7.7.18"/>
    </reaction>
</comment>
<dbReference type="CDD" id="cd02165">
    <property type="entry name" value="NMNAT"/>
    <property type="match status" value="1"/>
</dbReference>
<dbReference type="InterPro" id="IPR014729">
    <property type="entry name" value="Rossmann-like_a/b/a_fold"/>
</dbReference>
<feature type="domain" description="Cytidyltransferase-like" evidence="12">
    <location>
        <begin position="9"/>
        <end position="172"/>
    </location>
</feature>
<evidence type="ECO:0000259" key="12">
    <source>
        <dbReference type="Pfam" id="PF01467"/>
    </source>
</evidence>
<keyword evidence="8 11" id="KW-0067">ATP-binding</keyword>
<dbReference type="GO" id="GO:0004515">
    <property type="term" value="F:nicotinate-nucleotide adenylyltransferase activity"/>
    <property type="evidence" value="ECO:0007669"/>
    <property type="project" value="UniProtKB-UniRule"/>
</dbReference>
<dbReference type="Pfam" id="PF01467">
    <property type="entry name" value="CTP_transf_like"/>
    <property type="match status" value="1"/>
</dbReference>
<dbReference type="UniPathway" id="UPA00253">
    <property type="reaction ID" value="UER00332"/>
</dbReference>
<dbReference type="GO" id="GO:0009435">
    <property type="term" value="P:NAD+ biosynthetic process"/>
    <property type="evidence" value="ECO:0007669"/>
    <property type="project" value="UniProtKB-UniRule"/>
</dbReference>
<name>A0A221KF31_VITFI</name>
<keyword evidence="14" id="KW-1185">Reference proteome</keyword>
<keyword evidence="4 11" id="KW-0662">Pyridine nucleotide biosynthesis</keyword>
<keyword evidence="7 11" id="KW-0547">Nucleotide-binding</keyword>
<evidence type="ECO:0000256" key="7">
    <source>
        <dbReference type="ARBA" id="ARBA00022741"/>
    </source>
</evidence>
<evidence type="ECO:0000313" key="14">
    <source>
        <dbReference type="Proteomes" id="UP000199729"/>
    </source>
</evidence>
<keyword evidence="9 11" id="KW-0520">NAD</keyword>
<dbReference type="Proteomes" id="UP000199729">
    <property type="component" value="Chromosome"/>
</dbReference>
<dbReference type="InterPro" id="IPR005248">
    <property type="entry name" value="NadD/NMNAT"/>
</dbReference>
<evidence type="ECO:0000256" key="6">
    <source>
        <dbReference type="ARBA" id="ARBA00022695"/>
    </source>
</evidence>
<evidence type="ECO:0000256" key="8">
    <source>
        <dbReference type="ARBA" id="ARBA00022840"/>
    </source>
</evidence>
<evidence type="ECO:0000256" key="9">
    <source>
        <dbReference type="ARBA" id="ARBA00023027"/>
    </source>
</evidence>